<accession>A0AAD4PLW8</accession>
<feature type="region of interest" description="Disordered" evidence="1">
    <location>
        <begin position="550"/>
        <end position="569"/>
    </location>
</feature>
<feature type="region of interest" description="Disordered" evidence="1">
    <location>
        <begin position="760"/>
        <end position="782"/>
    </location>
</feature>
<dbReference type="Proteomes" id="UP001200034">
    <property type="component" value="Unassembled WGS sequence"/>
</dbReference>
<feature type="compositionally biased region" description="Basic and acidic residues" evidence="1">
    <location>
        <begin position="1395"/>
        <end position="1407"/>
    </location>
</feature>
<dbReference type="EMBL" id="JAJJHW010002585">
    <property type="protein sequence ID" value="KAH8372007.1"/>
    <property type="molecule type" value="Genomic_DNA"/>
</dbReference>
<proteinExistence type="predicted"/>
<comment type="caution">
    <text evidence="2">The sequence shown here is derived from an EMBL/GenBank/DDBJ whole genome shotgun (WGS) entry which is preliminary data.</text>
</comment>
<feature type="compositionally biased region" description="Basic and acidic residues" evidence="1">
    <location>
        <begin position="39"/>
        <end position="60"/>
    </location>
</feature>
<reference evidence="2" key="1">
    <citation type="journal article" date="2021" name="Mol. Ecol. Resour.">
        <title>Phylogenomic analyses of the genus Drosophila reveals genomic signals of climate adaptation.</title>
        <authorList>
            <person name="Li F."/>
            <person name="Rane R.V."/>
            <person name="Luria V."/>
            <person name="Xiong Z."/>
            <person name="Chen J."/>
            <person name="Li Z."/>
            <person name="Catullo R.A."/>
            <person name="Griffin P.C."/>
            <person name="Schiffer M."/>
            <person name="Pearce S."/>
            <person name="Lee S.F."/>
            <person name="McElroy K."/>
            <person name="Stocker A."/>
            <person name="Shirriffs J."/>
            <person name="Cockerell F."/>
            <person name="Coppin C."/>
            <person name="Sgro C.M."/>
            <person name="Karger A."/>
            <person name="Cain J.W."/>
            <person name="Weber J.A."/>
            <person name="Santpere G."/>
            <person name="Kirschner M.W."/>
            <person name="Hoffmann A.A."/>
            <person name="Oakeshott J.G."/>
            <person name="Zhang G."/>
        </authorList>
    </citation>
    <scope>NUCLEOTIDE SEQUENCE</scope>
    <source>
        <strain evidence="2">BGI-SZ-2011g</strain>
    </source>
</reference>
<keyword evidence="3" id="KW-1185">Reference proteome</keyword>
<feature type="region of interest" description="Disordered" evidence="1">
    <location>
        <begin position="1640"/>
        <end position="1660"/>
    </location>
</feature>
<feature type="region of interest" description="Disordered" evidence="1">
    <location>
        <begin position="948"/>
        <end position="971"/>
    </location>
</feature>
<protein>
    <recommendedName>
        <fullName evidence="4">Titin</fullName>
    </recommendedName>
</protein>
<gene>
    <name evidence="2" type="ORF">KR093_009705</name>
</gene>
<sequence length="2187" mass="248512">MSKKPRSSLKKVVIDEGDAPIRPVSRRISFSGKKFIREFDTTEKPRDYDNSYEISEHTNGDDSSGQSHVTVAAVSTLHLEKENKSITIRESICTQYDQQQHSDFTLQLQSSVNLTLMPHELSKNRQQRQRMDLTAPMEFDSLSLSDVEREKLRENSMFRVPLSEKTMDLMPHKMLFEELECKQPAKADQQKTISKDMDMTCEAEKENIMQQKTMLFEDNNITCDFSDIDPHQAVAAPPNINVVATPKQESFDMEDRDCMNYLPDESTSSPLIPLDVINENNISRKLNFRQLMDALNAGRIQLFPNGPRTPTTDKSAKPPRFWHGLEQQPEQQQDLPLREVIKPRSTLNFSESMMMSPPAQQPNMATKNHLEDPFAGKKEGQAKCNNRFSQADEFMLDNTNFLVHAKIGDETQSRNSSKSASRRETTYDNTAMELDDLEKHEAAVVAALEKATRRPQLQRCTDTDGNDTQAKGKLSRTMQLNESIEVDHEPEQMGQAMEMDTSMLEPPTTAVEQEYVIRRQTMHFATAIDEDQSSPQRDLPRAPRRQTLHFAEDMDEDMPSPRQEKPMPIKQHHSKTLIMVEPIDEETKLQPAAVATATEVQSNRRQQTVLFAEDIDEDPSSPRKATATQQSTHGRRQTLHVTEPIKEDIENVAPIVVQEYNIRRQTLHFVEAIDEDPSSPLKDFQTNSAAASLQKQTNRHRQTLLMAEPIEEDLMETQKASELQKEPQRSQHLVPAVKRATSQGKQSVCFAEAIDIEMPSPTMDSRSKSRAVPQAQQTSRRRGTLLMSEAIEEDELRPQQSTAAINRPKERRQTLHTVEAMEEEPMKAQPNASIAGPLVQQTSRRRETLVMSEAIEEDELRPQQATASMEDLKERRRQKLHTAEAMEEEPMKAHPSASIAAPLVHQTSRRRETLLMVEAIEEDELRPQLAAGALEDLKERKRQTLHTAEAIEEEPMKAQPKASLAAPQTSRRRETLLMAEAIEEDELKPQLAAGPLEDLKGRRRQTLHTAEAMEEEPMKAQPSASLSARLTQQTSHRRETLLMAEPIEEELKPQVATAEVEHQSNSRRQTLHLAEPIEEEPTKIQPITTKELPSKCRPSPLQYASSRRRQTLLMAEPIEEEAMQPAAAKTERPSCQPGRRQTLHMAEPIEEDLMPSTATSRDKPSAYVSESISVDPNTNLLAAPLEQKSRRNRQTMHMAEPIEEDTVKVPTDLRAMPAPPSVRTHLIRRQTLHFEEDIEVDIQRPQQELPVVATPMDPQSNRGRQTMHMSEAIQEDFMVPKDPAPSAVRTHSIRRQTLHYEEAIEEDIQPTQCGVQLSAIAAPVEQKSNRRRQTMHMAEPIEEDSFSVDMETVPSQAAAPVEYREKMRQTLHMREAIDEEPAASSKQTHTLLPTERVEEDPKSHKLENQLKTKPPLYLADAIETDICQQQSATMRQETIEIDDSCIEIASTYPAVSKPHQTLHMTVDMDDDDVPTAAVLEHDGKKPRMTFLENMDPEYLSPIAESAGRESPSDSAEWLAQMNAKMRKTLVNPGKAKPEASVETPKNKKMLHRSCFPITPGRSIIEYEDLEVMCNVDSSEVAATAAAPTAQQPVVDMHMDTSSCGTPVAAFKIKRLPIHLTPNLPQPKKRNTQHSVIEKDQNNSQEQLNASGAEEVATPTVDKNKSRIPVLCKSFNSPWQETDQLDGTVQMVRAQMMRQTRSLFGVETMSPLEQNLKAPTTVTYEDNPITISDVSSHFAAQKELAKLVAKNTSSSSRSSNENSNKSYARAHKKFLNLSGDTEIFDAAEVIELSLDDNEIEKTRLSLVSTLIDEEEASLVDGTGVELEPEPEPEPQTEPEACLEQVNPPVAAGAVDACKKCTHCRRSLNMTLANETEAFELPNWNALELGLERLKRLRQHPTLDEVHRYWELKDLERYSNGSDNLSETSEDMHEQRTTLQDLLSNFKHKFEELKKKLPEPEIVESYAKRLHVALREQLPRWIFDCELQCDRQYIITHKAISTFRLVINYEPLDIMETEIRVRSIKATTFYNKIPKSRWGVLAHLMDFQLRLGLPLNLMILLDGNKVDDVVKFLNHIDSICMNTKKLCNNLRLMLISRQALLVRQPNRTVVRKTVRQMSRAKDEAHSRFEKINFLIEVSNVEKLSFENILQPPLYQFDEKIQFLPKGIAFLDAFLEHPEQYLKPIVQPTN</sequence>
<feature type="region of interest" description="Disordered" evidence="1">
    <location>
        <begin position="407"/>
        <end position="428"/>
    </location>
</feature>
<name>A0AAD4PLW8_9MUSC</name>
<evidence type="ECO:0000313" key="3">
    <source>
        <dbReference type="Proteomes" id="UP001200034"/>
    </source>
</evidence>
<feature type="region of interest" description="Disordered" evidence="1">
    <location>
        <begin position="455"/>
        <end position="475"/>
    </location>
</feature>
<organism evidence="2 3">
    <name type="scientific">Drosophila rubida</name>
    <dbReference type="NCBI Taxonomy" id="30044"/>
    <lineage>
        <taxon>Eukaryota</taxon>
        <taxon>Metazoa</taxon>
        <taxon>Ecdysozoa</taxon>
        <taxon>Arthropoda</taxon>
        <taxon>Hexapoda</taxon>
        <taxon>Insecta</taxon>
        <taxon>Pterygota</taxon>
        <taxon>Neoptera</taxon>
        <taxon>Endopterygota</taxon>
        <taxon>Diptera</taxon>
        <taxon>Brachycera</taxon>
        <taxon>Muscomorpha</taxon>
        <taxon>Ephydroidea</taxon>
        <taxon>Drosophilidae</taxon>
        <taxon>Drosophila</taxon>
    </lineage>
</organism>
<evidence type="ECO:0000313" key="2">
    <source>
        <dbReference type="EMBL" id="KAH8372007.1"/>
    </source>
</evidence>
<evidence type="ECO:0000256" key="1">
    <source>
        <dbReference type="SAM" id="MobiDB-lite"/>
    </source>
</evidence>
<evidence type="ECO:0008006" key="4">
    <source>
        <dbReference type="Google" id="ProtNLM"/>
    </source>
</evidence>
<feature type="region of interest" description="Disordered" evidence="1">
    <location>
        <begin position="1376"/>
        <end position="1407"/>
    </location>
</feature>
<feature type="region of interest" description="Disordered" evidence="1">
    <location>
        <begin position="613"/>
        <end position="640"/>
    </location>
</feature>
<feature type="region of interest" description="Disordered" evidence="1">
    <location>
        <begin position="39"/>
        <end position="67"/>
    </location>
</feature>